<dbReference type="GeneID" id="92179571"/>
<evidence type="ECO:0000313" key="4">
    <source>
        <dbReference type="EMBL" id="KAK8861491.1"/>
    </source>
</evidence>
<dbReference type="PANTHER" id="PTHR10366">
    <property type="entry name" value="NAD DEPENDENT EPIMERASE/DEHYDRATASE"/>
    <property type="match status" value="1"/>
</dbReference>
<feature type="domain" description="NAD-dependent epimerase/dehydratase" evidence="3">
    <location>
        <begin position="9"/>
        <end position="134"/>
    </location>
</feature>
<comment type="similarity">
    <text evidence="2">Belongs to the NAD(P)-dependent epimerase/dehydratase family. Dihydroflavonol-4-reductase subfamily.</text>
</comment>
<dbReference type="Pfam" id="PF01370">
    <property type="entry name" value="Epimerase"/>
    <property type="match status" value="1"/>
</dbReference>
<comment type="caution">
    <text evidence="4">The sequence shown here is derived from an EMBL/GenBank/DDBJ whole genome shotgun (WGS) entry which is preliminary data.</text>
</comment>
<gene>
    <name evidence="4" type="ORF">IAR55_002312</name>
</gene>
<dbReference type="EMBL" id="JBCAWK010000004">
    <property type="protein sequence ID" value="KAK8861491.1"/>
    <property type="molecule type" value="Genomic_DNA"/>
</dbReference>
<accession>A0AAW0Z0W4</accession>
<dbReference type="PANTHER" id="PTHR10366:SF579">
    <property type="entry name" value="3-BETA HYDROXYSTEROID DEHYDROGENASE_ISOMERASE FAMILY PROTEIN (AFU_ORTHOLOGUE AFUA_3G02250)"/>
    <property type="match status" value="1"/>
</dbReference>
<evidence type="ECO:0000313" key="5">
    <source>
        <dbReference type="Proteomes" id="UP001388673"/>
    </source>
</evidence>
<dbReference type="AlphaFoldDB" id="A0AAW0Z0W4"/>
<evidence type="ECO:0000259" key="3">
    <source>
        <dbReference type="Pfam" id="PF01370"/>
    </source>
</evidence>
<dbReference type="SUPFAM" id="SSF51735">
    <property type="entry name" value="NAD(P)-binding Rossmann-fold domains"/>
    <property type="match status" value="1"/>
</dbReference>
<dbReference type="Proteomes" id="UP001388673">
    <property type="component" value="Unassembled WGS sequence"/>
</dbReference>
<dbReference type="GO" id="GO:0016616">
    <property type="term" value="F:oxidoreductase activity, acting on the CH-OH group of donors, NAD or NADP as acceptor"/>
    <property type="evidence" value="ECO:0007669"/>
    <property type="project" value="TreeGrafter"/>
</dbReference>
<evidence type="ECO:0000256" key="2">
    <source>
        <dbReference type="ARBA" id="ARBA00023445"/>
    </source>
</evidence>
<dbReference type="InterPro" id="IPR050425">
    <property type="entry name" value="NAD(P)_dehydrat-like"/>
</dbReference>
<proteinExistence type="inferred from homology"/>
<keyword evidence="1" id="KW-0560">Oxidoreductase</keyword>
<keyword evidence="5" id="KW-1185">Reference proteome</keyword>
<dbReference type="RefSeq" id="XP_066804116.1">
    <property type="nucleotide sequence ID" value="XM_066945427.1"/>
</dbReference>
<dbReference type="InterPro" id="IPR036291">
    <property type="entry name" value="NAD(P)-bd_dom_sf"/>
</dbReference>
<dbReference type="KEGG" id="kne:92179571"/>
<organism evidence="4 5">
    <name type="scientific">Kwoniella newhampshirensis</name>
    <dbReference type="NCBI Taxonomy" id="1651941"/>
    <lineage>
        <taxon>Eukaryota</taxon>
        <taxon>Fungi</taxon>
        <taxon>Dikarya</taxon>
        <taxon>Basidiomycota</taxon>
        <taxon>Agaricomycotina</taxon>
        <taxon>Tremellomycetes</taxon>
        <taxon>Tremellales</taxon>
        <taxon>Cryptococcaceae</taxon>
        <taxon>Kwoniella</taxon>
    </lineage>
</organism>
<name>A0AAW0Z0W4_9TREE</name>
<sequence length="362" mass="39468">MSGSPSPTVVVTGLNGYIATHIAVLFLSKGWKVRGTARSADKVNHLKSQPVFKEWVEKGKLEIAVLEDLTDRDGYKSLLEGVEGVAHVAAPLGSSASSWEGFKTPTVKGVTTLLEVAKDSTTIKSIAVMSSAAAALDPMKLAGAKETFAEDSWFPYDDAFCANLDPKEPFTPGLWYCGAKKFAEQAAFELVETHKPRWSLATLCPPMNYGPLIQAASPQDLNNVGAAGGSVRDFISLIEGKDKALPPQRSPAFIDIRDDASAFYNAIAGHKSGRYFLCGPDYSFQQFVNVFRKLRPDLDAYFPLGDPTLPDPKPEDSFHISNVKSIQDLGVKYHSLEETLKDSLDYFEQIGVFKIPPGSWKV</sequence>
<protein>
    <recommendedName>
        <fullName evidence="3">NAD-dependent epimerase/dehydratase domain-containing protein</fullName>
    </recommendedName>
</protein>
<reference evidence="4 5" key="1">
    <citation type="journal article" date="2024" name="bioRxiv">
        <title>Comparative genomics of Cryptococcus and Kwoniella reveals pathogenesis evolution and contrasting karyotype dynamics via intercentromeric recombination or chromosome fusion.</title>
        <authorList>
            <person name="Coelho M.A."/>
            <person name="David-Palma M."/>
            <person name="Shea T."/>
            <person name="Bowers K."/>
            <person name="McGinley-Smith S."/>
            <person name="Mohammad A.W."/>
            <person name="Gnirke A."/>
            <person name="Yurkov A.M."/>
            <person name="Nowrousian M."/>
            <person name="Sun S."/>
            <person name="Cuomo C.A."/>
            <person name="Heitman J."/>
        </authorList>
    </citation>
    <scope>NUCLEOTIDE SEQUENCE [LARGE SCALE GENOMIC DNA]</scope>
    <source>
        <strain evidence="4 5">CBS 13917</strain>
    </source>
</reference>
<dbReference type="Gene3D" id="3.40.50.720">
    <property type="entry name" value="NAD(P)-binding Rossmann-like Domain"/>
    <property type="match status" value="1"/>
</dbReference>
<evidence type="ECO:0000256" key="1">
    <source>
        <dbReference type="ARBA" id="ARBA00023002"/>
    </source>
</evidence>
<dbReference type="InterPro" id="IPR001509">
    <property type="entry name" value="Epimerase_deHydtase"/>
</dbReference>